<dbReference type="NCBIfam" id="TIGR00654">
    <property type="entry name" value="PhzF_family"/>
    <property type="match status" value="1"/>
</dbReference>
<evidence type="ECO:0000256" key="1">
    <source>
        <dbReference type="ARBA" id="ARBA00008270"/>
    </source>
</evidence>
<protein>
    <submittedName>
        <fullName evidence="4">PhzF family phenazine biosynthesis protein</fullName>
    </submittedName>
</protein>
<comment type="similarity">
    <text evidence="1">Belongs to the PhzF family.</text>
</comment>
<dbReference type="PANTHER" id="PTHR13774">
    <property type="entry name" value="PHENAZINE BIOSYNTHESIS PROTEIN"/>
    <property type="match status" value="1"/>
</dbReference>
<dbReference type="GO" id="GO:0005737">
    <property type="term" value="C:cytoplasm"/>
    <property type="evidence" value="ECO:0007669"/>
    <property type="project" value="TreeGrafter"/>
</dbReference>
<dbReference type="EMBL" id="SUMG01000004">
    <property type="protein sequence ID" value="NBG87805.1"/>
    <property type="molecule type" value="Genomic_DNA"/>
</dbReference>
<dbReference type="SUPFAM" id="SSF54506">
    <property type="entry name" value="Diaminopimelate epimerase-like"/>
    <property type="match status" value="1"/>
</dbReference>
<dbReference type="Pfam" id="PF02567">
    <property type="entry name" value="PhzC-PhzF"/>
    <property type="match status" value="1"/>
</dbReference>
<name>A0AA43XJ54_9CLOT</name>
<organism evidence="4 5">
    <name type="scientific">Isachenkonia alkalipeptolytica</name>
    <dbReference type="NCBI Taxonomy" id="2565777"/>
    <lineage>
        <taxon>Bacteria</taxon>
        <taxon>Bacillati</taxon>
        <taxon>Bacillota</taxon>
        <taxon>Clostridia</taxon>
        <taxon>Eubacteriales</taxon>
        <taxon>Clostridiaceae</taxon>
        <taxon>Isachenkonia</taxon>
    </lineage>
</organism>
<dbReference type="PIRSF" id="PIRSF016184">
    <property type="entry name" value="PhzC_PhzF"/>
    <property type="match status" value="1"/>
</dbReference>
<sequence length="258" mass="28715">MKYYVVDAFSENIFGGNPAGVCILEEPIEKELMQQIAAENNLSETAFVFEVADGYELKWFTPTAEVDLCGHATLATAHIIATKIHPDVKRMKFNTLSGILEVEKQGELYRMNFPSRKPKLAMWTNDMEAALGIKQGKAYLSRDLVIPLENEKMVKEVRPDFKKLAMLDHGMGVIVTAKGEDVDFVSRCFYPKIGVDEDPVTGSAHAALTPYWSEVLNKKVMVAKQLSKRGGTVYCEDQGERVVVSGKASTYLEGEIIL</sequence>
<dbReference type="GO" id="GO:0016853">
    <property type="term" value="F:isomerase activity"/>
    <property type="evidence" value="ECO:0007669"/>
    <property type="project" value="UniProtKB-KW"/>
</dbReference>
<dbReference type="PANTHER" id="PTHR13774:SF17">
    <property type="entry name" value="PHENAZINE BIOSYNTHESIS-LIKE DOMAIN-CONTAINING PROTEIN"/>
    <property type="match status" value="1"/>
</dbReference>
<evidence type="ECO:0000256" key="2">
    <source>
        <dbReference type="ARBA" id="ARBA00023235"/>
    </source>
</evidence>
<keyword evidence="5" id="KW-1185">Reference proteome</keyword>
<dbReference type="Gene3D" id="3.10.310.10">
    <property type="entry name" value="Diaminopimelate Epimerase, Chain A, domain 1"/>
    <property type="match status" value="2"/>
</dbReference>
<proteinExistence type="inferred from homology"/>
<dbReference type="RefSeq" id="WP_160719645.1">
    <property type="nucleotide sequence ID" value="NZ_SUMG01000004.1"/>
</dbReference>
<dbReference type="InterPro" id="IPR003719">
    <property type="entry name" value="Phenazine_PhzF-like"/>
</dbReference>
<evidence type="ECO:0000256" key="3">
    <source>
        <dbReference type="PIRSR" id="PIRSR016184-1"/>
    </source>
</evidence>
<dbReference type="Proteomes" id="UP000449710">
    <property type="component" value="Unassembled WGS sequence"/>
</dbReference>
<comment type="caution">
    <text evidence="4">The sequence shown here is derived from an EMBL/GenBank/DDBJ whole genome shotgun (WGS) entry which is preliminary data.</text>
</comment>
<reference evidence="4 5" key="1">
    <citation type="submission" date="2019-04" db="EMBL/GenBank/DDBJ databases">
        <title>Isachenkonia alkalipeptolytica gen. nov. sp. nov. a new anaerobic, alkiliphilic organothrophic bacterium capable to reduce synthesized ferrihydrite isolated from a soda lake.</title>
        <authorList>
            <person name="Toshchakov S.V."/>
            <person name="Zavarzina D.G."/>
            <person name="Zhilina T.N."/>
            <person name="Kostrikina N.A."/>
            <person name="Kublanov I.V."/>
        </authorList>
    </citation>
    <scope>NUCLEOTIDE SEQUENCE [LARGE SCALE GENOMIC DNA]</scope>
    <source>
        <strain evidence="4 5">Z-1701</strain>
    </source>
</reference>
<accession>A0AA43XJ54</accession>
<feature type="active site" evidence="3">
    <location>
        <position position="44"/>
    </location>
</feature>
<evidence type="ECO:0000313" key="4">
    <source>
        <dbReference type="EMBL" id="NBG87805.1"/>
    </source>
</evidence>
<keyword evidence="2" id="KW-0413">Isomerase</keyword>
<gene>
    <name evidence="4" type="ORF">ISALK_04760</name>
</gene>
<evidence type="ECO:0000313" key="5">
    <source>
        <dbReference type="Proteomes" id="UP000449710"/>
    </source>
</evidence>
<dbReference type="AlphaFoldDB" id="A0AA43XJ54"/>